<proteinExistence type="predicted"/>
<gene>
    <name evidence="1" type="ORF">CLPA_c34210</name>
    <name evidence="2" type="ORF">CP6013_03759</name>
</gene>
<accession>A0A0H3J8E0</accession>
<dbReference type="KEGG" id="cpat:CLPA_c34210"/>
<evidence type="ECO:0000313" key="4">
    <source>
        <dbReference type="Proteomes" id="UP000030905"/>
    </source>
</evidence>
<keyword evidence="4" id="KW-1185">Reference proteome</keyword>
<reference evidence="2 3" key="3">
    <citation type="journal article" name="Genome Announc.">
        <title>Improved Draft Genome Sequence of Clostridium pasteurianum Strain ATCC 6013 (DSM 525) Using a Hybrid Next-Generation Sequencing Approach.</title>
        <authorList>
            <person name="Pyne M.E."/>
            <person name="Utturkar S."/>
            <person name="Brown S.D."/>
            <person name="Moo-Young M."/>
            <person name="Chung D.A."/>
            <person name="Chou C.P."/>
        </authorList>
    </citation>
    <scope>NUCLEOTIDE SEQUENCE [LARGE SCALE GENOMIC DNA]</scope>
    <source>
        <strain evidence="2 3">ATCC 6013</strain>
    </source>
</reference>
<dbReference type="AlphaFoldDB" id="A0A0H3J8E0"/>
<dbReference type="PATRIC" id="fig|1262449.3.peg.2937"/>
<protein>
    <submittedName>
        <fullName evidence="1">Uncharacterized protein</fullName>
    </submittedName>
</protein>
<sequence length="55" mass="6242">MGVGSLVKINDNNSWNGLYGIVRYLVNDVAFIFCVQHPTDLYIAKKDNDIILIEE</sequence>
<name>A0A0H3J8E0_CLOPA</name>
<dbReference type="Proteomes" id="UP000028042">
    <property type="component" value="Unassembled WGS sequence"/>
</dbReference>
<dbReference type="EMBL" id="JPGY02000001">
    <property type="protein sequence ID" value="KRU14500.1"/>
    <property type="molecule type" value="Genomic_DNA"/>
</dbReference>
<evidence type="ECO:0000313" key="2">
    <source>
        <dbReference type="EMBL" id="KRU14500.1"/>
    </source>
</evidence>
<organism evidence="1 4">
    <name type="scientific">Clostridium pasteurianum DSM 525 = ATCC 6013</name>
    <dbReference type="NCBI Taxonomy" id="1262449"/>
    <lineage>
        <taxon>Bacteria</taxon>
        <taxon>Bacillati</taxon>
        <taxon>Bacillota</taxon>
        <taxon>Clostridia</taxon>
        <taxon>Eubacteriales</taxon>
        <taxon>Clostridiaceae</taxon>
        <taxon>Clostridium</taxon>
    </lineage>
</organism>
<dbReference type="Proteomes" id="UP000030905">
    <property type="component" value="Chromosome"/>
</dbReference>
<evidence type="ECO:0000313" key="3">
    <source>
        <dbReference type="Proteomes" id="UP000028042"/>
    </source>
</evidence>
<reference evidence="1 4" key="1">
    <citation type="journal article" date="2015" name="Genome Announc.">
        <title>Complete Genome Sequence of the Nitrogen-Fixing and Solvent-Producing Clostridium pasteurianum DSM 525.</title>
        <authorList>
            <person name="Poehlein A."/>
            <person name="Grosse-Honebrink A."/>
            <person name="Zhang Y."/>
            <person name="Minton N.P."/>
            <person name="Daniel R."/>
        </authorList>
    </citation>
    <scope>NUCLEOTIDE SEQUENCE [LARGE SCALE GENOMIC DNA]</scope>
    <source>
        <strain evidence="1">DSM 525</strain>
        <strain evidence="4">DSM 525 / ATCC 6013</strain>
    </source>
</reference>
<dbReference type="EMBL" id="CP009268">
    <property type="protein sequence ID" value="AJA53475.1"/>
    <property type="molecule type" value="Genomic_DNA"/>
</dbReference>
<reference evidence="2" key="2">
    <citation type="submission" date="2015-10" db="EMBL/GenBank/DDBJ databases">
        <title>Improved Draft Genome Sequence of Clostridium pasteurianum Strain ATCC 6013 (DSM 525) Using a Hybrid Next-Generation Sequencing Approach.</title>
        <authorList>
            <person name="Pyne M.E."/>
            <person name="Utturkar S.M."/>
            <person name="Brown S.D."/>
            <person name="Moo-Young M."/>
            <person name="Chung D.A."/>
            <person name="Chou P.C."/>
        </authorList>
    </citation>
    <scope>NUCLEOTIDE SEQUENCE</scope>
    <source>
        <strain evidence="2">ATCC 6013</strain>
    </source>
</reference>
<dbReference type="GeneID" id="93076274"/>
<evidence type="ECO:0000313" key="1">
    <source>
        <dbReference type="EMBL" id="AJA53475.1"/>
    </source>
</evidence>
<dbReference type="KEGG" id="cpae:CPAST_c34210"/>
<dbReference type="RefSeq" id="WP_003446373.1">
    <property type="nucleotide sequence ID" value="NZ_ANZB01000011.1"/>
</dbReference>